<comment type="caution">
    <text evidence="3">The sequence shown here is derived from an EMBL/GenBank/DDBJ whole genome shotgun (WGS) entry which is preliminary data.</text>
</comment>
<dbReference type="Proteomes" id="UP001362999">
    <property type="component" value="Unassembled WGS sequence"/>
</dbReference>
<accession>A0AAW0A6W1</accession>
<reference evidence="3 4" key="1">
    <citation type="journal article" date="2024" name="J Genomics">
        <title>Draft genome sequencing and assembly of Favolaschia claudopus CIRM-BRFM 2984 isolated from oak limbs.</title>
        <authorList>
            <person name="Navarro D."/>
            <person name="Drula E."/>
            <person name="Chaduli D."/>
            <person name="Cazenave R."/>
            <person name="Ahrendt S."/>
            <person name="Wang J."/>
            <person name="Lipzen A."/>
            <person name="Daum C."/>
            <person name="Barry K."/>
            <person name="Grigoriev I.V."/>
            <person name="Favel A."/>
            <person name="Rosso M.N."/>
            <person name="Martin F."/>
        </authorList>
    </citation>
    <scope>NUCLEOTIDE SEQUENCE [LARGE SCALE GENOMIC DNA]</scope>
    <source>
        <strain evidence="3 4">CIRM-BRFM 2984</strain>
    </source>
</reference>
<dbReference type="PROSITE" id="PS50011">
    <property type="entry name" value="PROTEIN_KINASE_DOM"/>
    <property type="match status" value="1"/>
</dbReference>
<proteinExistence type="predicted"/>
<feature type="region of interest" description="Disordered" evidence="1">
    <location>
        <begin position="927"/>
        <end position="983"/>
    </location>
</feature>
<keyword evidence="4" id="KW-1185">Reference proteome</keyword>
<keyword evidence="3" id="KW-0418">Kinase</keyword>
<dbReference type="SMART" id="SM00220">
    <property type="entry name" value="S_TKc"/>
    <property type="match status" value="1"/>
</dbReference>
<dbReference type="InterPro" id="IPR051681">
    <property type="entry name" value="Ser/Thr_Kinases-Pseudokinases"/>
</dbReference>
<gene>
    <name evidence="3" type="ORF">R3P38DRAFT_1776519</name>
</gene>
<feature type="compositionally biased region" description="Polar residues" evidence="1">
    <location>
        <begin position="958"/>
        <end position="975"/>
    </location>
</feature>
<evidence type="ECO:0000313" key="3">
    <source>
        <dbReference type="EMBL" id="KAK7001940.1"/>
    </source>
</evidence>
<name>A0AAW0A6W1_9AGAR</name>
<protein>
    <submittedName>
        <fullName evidence="3">Kinase domain-containing protein</fullName>
    </submittedName>
</protein>
<keyword evidence="3" id="KW-0808">Transferase</keyword>
<evidence type="ECO:0000313" key="4">
    <source>
        <dbReference type="Proteomes" id="UP001362999"/>
    </source>
</evidence>
<dbReference type="GO" id="GO:0005524">
    <property type="term" value="F:ATP binding"/>
    <property type="evidence" value="ECO:0007669"/>
    <property type="project" value="InterPro"/>
</dbReference>
<feature type="domain" description="Protein kinase" evidence="2">
    <location>
        <begin position="607"/>
        <end position="874"/>
    </location>
</feature>
<dbReference type="SUPFAM" id="SSF56112">
    <property type="entry name" value="Protein kinase-like (PK-like)"/>
    <property type="match status" value="1"/>
</dbReference>
<dbReference type="InterPro" id="IPR011009">
    <property type="entry name" value="Kinase-like_dom_sf"/>
</dbReference>
<dbReference type="InterPro" id="IPR001245">
    <property type="entry name" value="Ser-Thr/Tyr_kinase_cat_dom"/>
</dbReference>
<organism evidence="3 4">
    <name type="scientific">Favolaschia claudopus</name>
    <dbReference type="NCBI Taxonomy" id="2862362"/>
    <lineage>
        <taxon>Eukaryota</taxon>
        <taxon>Fungi</taxon>
        <taxon>Dikarya</taxon>
        <taxon>Basidiomycota</taxon>
        <taxon>Agaricomycotina</taxon>
        <taxon>Agaricomycetes</taxon>
        <taxon>Agaricomycetidae</taxon>
        <taxon>Agaricales</taxon>
        <taxon>Marasmiineae</taxon>
        <taxon>Mycenaceae</taxon>
        <taxon>Favolaschia</taxon>
    </lineage>
</organism>
<dbReference type="PANTHER" id="PTHR44329">
    <property type="entry name" value="SERINE/THREONINE-PROTEIN KINASE TNNI3K-RELATED"/>
    <property type="match status" value="1"/>
</dbReference>
<dbReference type="EMBL" id="JAWWNJ010000081">
    <property type="protein sequence ID" value="KAK7001940.1"/>
    <property type="molecule type" value="Genomic_DNA"/>
</dbReference>
<evidence type="ECO:0000256" key="1">
    <source>
        <dbReference type="SAM" id="MobiDB-lite"/>
    </source>
</evidence>
<dbReference type="GO" id="GO:0004674">
    <property type="term" value="F:protein serine/threonine kinase activity"/>
    <property type="evidence" value="ECO:0007669"/>
    <property type="project" value="TreeGrafter"/>
</dbReference>
<feature type="compositionally biased region" description="Low complexity" evidence="1">
    <location>
        <begin position="936"/>
        <end position="949"/>
    </location>
</feature>
<dbReference type="Pfam" id="PF07714">
    <property type="entry name" value="PK_Tyr_Ser-Thr"/>
    <property type="match status" value="1"/>
</dbReference>
<evidence type="ECO:0000259" key="2">
    <source>
        <dbReference type="PROSITE" id="PS50011"/>
    </source>
</evidence>
<sequence length="983" mass="111718">MEASLLPSARRFFPKIMPSMDARSPGALQVPSISSYPLHFPLTSRVTTALHCTHRLCFTLNVLDFARTRHFNDLSRPAEHEFWHIVSHIVFDSEQNFWLWENEDEHELEQRFIRNLDADPHAGFSANAVDDFLAHKLQDCSKRISAAGRLAHLKSSVRVQFLAWLFIIVERFVGDGMAISVCETIRTWSQFFRYYPTILHDAQCGCDANTLKDWVNIMLQVYSVADLTLMPWGSSCNCLTAELGRQFPIALATNGGERCPALYRLLFKIFVPAWPSVLWVLFRMLRTDEQDPVPTFLSLLRRDEYRDLFVWNIKDQQALASSQQNLGMASLILDWHGYISEIDSQTWGMISSMTRVESPSSIHHDAPLRICGWTLMLSNSLDVPQTVAEAFNIDIASEYWVQFSNIASPAYAKEPDPLSYSVRSEKFWSPSQLKSWLKITARNRCFDILHASQYTTLERVHLISLILNNHETLQPLFAFYPATRCTSYHSLEWLTSTRYVEGNPFFTVLLFRSDFQALLDILKVEIQRYKHKIVATHTLVDSLQNRDVYDVFLKHRGTDAQHLLDLLQDLLDLEAFSVTRPMLFKAMCRLSRASNLYPRCFTLTGLHKVGTQVAGGGYGDIWKGLVRGQSVCVKILRIFQEGDIAMAVKDFGAEALIWRQLCHPNVLPFFGLYYIERRLCLISPWMQNGNIMEYVRVNSPDTPRRFSMILDVASGLEYLHAQATVHGDLKGINILVTPSGRACIADFGLSIIVNAMTLRVTTSTIANRGGTARYHAPELFRESGGKTFASDIYAFGCVAYEIITGAIPFRELSNDMNIMFRVLDGKRPEQLPSCTGTPALDSVWELLQMCWDGEQQKRPKADEIIKRLTQAPVTAATTPMESDWDDQFTARFRRSINMQPLLPSVNQLERMIFGEEVAKECTECFPENNSRDKASGESSSSTLHSSPRARSSKRSWEEISNSNLGESSNASSVQGTKKAKYTH</sequence>
<dbReference type="InterPro" id="IPR000719">
    <property type="entry name" value="Prot_kinase_dom"/>
</dbReference>
<dbReference type="Gene3D" id="1.10.510.10">
    <property type="entry name" value="Transferase(Phosphotransferase) domain 1"/>
    <property type="match status" value="1"/>
</dbReference>
<dbReference type="AlphaFoldDB" id="A0AAW0A6W1"/>